<dbReference type="Pfam" id="PF25811">
    <property type="entry name" value="CAK-anch_MAT1"/>
    <property type="match status" value="1"/>
</dbReference>
<evidence type="ECO:0000256" key="10">
    <source>
        <dbReference type="ARBA" id="ARBA00022884"/>
    </source>
</evidence>
<keyword evidence="10 13" id="KW-0694">RNA-binding</keyword>
<dbReference type="InterPro" id="IPR004575">
    <property type="entry name" value="MAT1/Tfb3"/>
</dbReference>
<accession>A0A2A6B3S1</accession>
<dbReference type="PANTHER" id="PTHR22807">
    <property type="entry name" value="NOP2 YEAST -RELATED NOL1/NOP2/FMU SUN DOMAIN-CONTAINING"/>
    <property type="match status" value="1"/>
</dbReference>
<keyword evidence="9" id="KW-0862">Zinc</keyword>
<feature type="compositionally biased region" description="Basic and acidic residues" evidence="14">
    <location>
        <begin position="498"/>
        <end position="507"/>
    </location>
</feature>
<reference evidence="16" key="1">
    <citation type="journal article" date="2008" name="Nat. Genet.">
        <title>The Pristionchus pacificus genome provides a unique perspective on nematode lifestyle and parasitism.</title>
        <authorList>
            <person name="Dieterich C."/>
            <person name="Clifton S.W."/>
            <person name="Schuster L.N."/>
            <person name="Chinwalla A."/>
            <person name="Delehaunty K."/>
            <person name="Dinkelacker I."/>
            <person name="Fulton L."/>
            <person name="Fulton R."/>
            <person name="Godfrey J."/>
            <person name="Minx P."/>
            <person name="Mitreva M."/>
            <person name="Roeseler W."/>
            <person name="Tian H."/>
            <person name="Witte H."/>
            <person name="Yang S.P."/>
            <person name="Wilson R.K."/>
            <person name="Sommer R.J."/>
        </authorList>
    </citation>
    <scope>NUCLEOTIDE SEQUENCE [LARGE SCALE GENOMIC DNA]</scope>
    <source>
        <strain evidence="16">PS312</strain>
    </source>
</reference>
<comment type="subcellular location">
    <subcellularLocation>
        <location evidence="1">Nucleus</location>
        <location evidence="1">Nucleolus</location>
    </subcellularLocation>
</comment>
<feature type="compositionally biased region" description="Acidic residues" evidence="14">
    <location>
        <begin position="95"/>
        <end position="113"/>
    </location>
</feature>
<keyword evidence="8 12" id="KW-0863">Zinc-finger</keyword>
<dbReference type="GO" id="GO:0016788">
    <property type="term" value="F:hydrolase activity, acting on ester bonds"/>
    <property type="evidence" value="ECO:0007669"/>
    <property type="project" value="InterPro"/>
</dbReference>
<dbReference type="SUPFAM" id="SSF57850">
    <property type="entry name" value="RING/U-box"/>
    <property type="match status" value="1"/>
</dbReference>
<feature type="region of interest" description="Disordered" evidence="14">
    <location>
        <begin position="568"/>
        <end position="588"/>
    </location>
</feature>
<keyword evidence="6 13" id="KW-0949">S-adenosyl-L-methionine</keyword>
<evidence type="ECO:0000256" key="11">
    <source>
        <dbReference type="ARBA" id="ARBA00023242"/>
    </source>
</evidence>
<dbReference type="Pfam" id="PF00657">
    <property type="entry name" value="Lipase_GDSL"/>
    <property type="match status" value="1"/>
</dbReference>
<dbReference type="GO" id="GO:0000470">
    <property type="term" value="P:maturation of LSU-rRNA"/>
    <property type="evidence" value="ECO:0000318"/>
    <property type="project" value="GO_Central"/>
</dbReference>
<dbReference type="Gene3D" id="3.30.40.10">
    <property type="entry name" value="Zinc/RING finger domain, C3HC4 (zinc finger)"/>
    <property type="match status" value="1"/>
</dbReference>
<keyword evidence="16" id="KW-1185">Reference proteome</keyword>
<dbReference type="GO" id="GO:0061575">
    <property type="term" value="F:cyclin-dependent protein serine/threonine kinase activator activity"/>
    <property type="evidence" value="ECO:0007669"/>
    <property type="project" value="InterPro"/>
</dbReference>
<keyword evidence="3" id="KW-0690">Ribosome biogenesis</keyword>
<dbReference type="Pfam" id="PF22458">
    <property type="entry name" value="RsmF-B_ferredox"/>
    <property type="match status" value="1"/>
</dbReference>
<dbReference type="NCBIfam" id="TIGR00570">
    <property type="entry name" value="cdk7"/>
    <property type="match status" value="1"/>
</dbReference>
<sequence length="1466" mass="164969">MVVAKQKKKAVNGSVKPEKKIAVQKKVIEKKVDVIVPVAAKKVKKVKKVETTKKKALKPKKVVEDEEESDEEEELPVSLKDLKKQAASAGKLFDSDDDEEDDGEDSEEDDEGLPIEKKTKKLDKKMAKIAQEGDEELQLNITGADRFELPTVEEVEEEIQTAPNLTSMKQRIQDVIQVLGDFNNRRQEGKSRADYMEVLTKDLCSYYGYNEYLMNKFLHLFPAGSALLEFLEANDQPRPVTIRTNTLKTRRGELAKSLINRGMNVDPAAKWTKVGLVVYDTQVPVGATPEYLAGHYMIQGLCSLLPVMSLAPQPGERILDMAAAPGGKTSHIAALMKNSGVLFANDPSKERCTAIIGNLHRMGVNCSIVSSVDGREYEKVEENEAVVNYALQKRHCKLVPTGLDIGVEGFTKFREYRFHPSLNLTRRFYPHVHNIDGFFVAKIKKISNTKNPKPDQPEKKEGEQENEDDEEKKKKKKKVKKGEKKANGNGTAMEVDGAEEKEKEGPLKTKKSKERALKKKKNSEKNKEKMAVAREDDGFNTKGEVRFEPKQKFKHKKVNRRLLARTSAKAMKKKRRKVMTKGYSGATTTEVSSHKERVMLTRLLTLSTLLSVCQSIIDPRSVLDSLPSYKNYTEMRKKYFEIIRDYPYGDADFRCAPMEPSPGGPKDVHHLRPSDIRVVAAIGDSLTAGREALTNATIDFGTEYRGIAFDAGADESLTTRTTIPNILSRFSSSIIGGSHGTRKGRIAIDRGDPSSDFNVAISGSFSSDLMDQKRLRASKAINFEEDWKLITIFAGSNDLCKYGIDNTTDYSPEAFVSRMNETLTFIKEKIPRSFINLMPPFNVFVLNGTHESAPFCEQFHHIACPSLFTLTPEEGSALFKGYTEGLADLPKQFNDEPFAVTVNGALNMQRLPQIWGTPHYALLAVDCFHFSGFTHDVAAKLVWQNLIKPENARGDANDFANLQLQTVGCPSEVCPYLYSTLTECASTQPAQRVLVDSHLVAGHNSKPAAVLAIFGVFLGCTVLAVGTVATIVDHLFCPMTGTISRSVWVNLYKQLQREAGKLGQYNHRSFAHRRIRDYFEANRTVTDPVHQQKLLKARVTSCSISAHPTPSFDSALSKARTLSRLSRDKWSSSSSILTRRPSSRSHSRTQSSISTRVSSVAMKECTKCKSNEYTNKSLVMLINECAHPLCKNCVDNLYARNAAPCHVCGRVLRKTTFWEQIEKENHVRKRLKKIFNLKQDDFEDLKQFNDYLETFENTVWSLTNEVDVEGVEEFVNQFRDDNADLIERNRKKLDDDQLWVLDQLKQEKDQKKRIMESQAEDLRAVSEKKSAHVDHKAIIDELKNSQAPAEQILDRERKKQIEADMLEKAEEERRKKAQKADQTRKRAADQISFSMASKRVGETGFVYRPLLLHINGPEMPPMERLEELGYLAHMRAPRSDALAGGYVAQLGAARALIEARVDLLAF</sequence>
<dbReference type="SUPFAM" id="SSF53335">
    <property type="entry name" value="S-adenosyl-L-methionine-dependent methyltransferases"/>
    <property type="match status" value="1"/>
</dbReference>
<dbReference type="Pfam" id="PF17121">
    <property type="entry name" value="zf-C3HC4_5"/>
    <property type="match status" value="1"/>
</dbReference>
<dbReference type="PROSITE" id="PS00518">
    <property type="entry name" value="ZF_RING_1"/>
    <property type="match status" value="1"/>
</dbReference>
<evidence type="ECO:0000256" key="3">
    <source>
        <dbReference type="ARBA" id="ARBA00022517"/>
    </source>
</evidence>
<feature type="compositionally biased region" description="Basic residues" evidence="14">
    <location>
        <begin position="473"/>
        <end position="483"/>
    </location>
</feature>
<comment type="similarity">
    <text evidence="2 13">Belongs to the class I-like SAM-binding methyltransferase superfamily. RsmB/NOP family.</text>
</comment>
<keyword evidence="4 13" id="KW-0489">Methyltransferase</keyword>
<feature type="binding site" evidence="13">
    <location>
        <begin position="322"/>
        <end position="328"/>
    </location>
    <ligand>
        <name>S-adenosyl-L-methionine</name>
        <dbReference type="ChEBI" id="CHEBI:59789"/>
    </ligand>
</feature>
<evidence type="ECO:0000256" key="5">
    <source>
        <dbReference type="ARBA" id="ARBA00022679"/>
    </source>
</evidence>
<accession>A0A8R1UUZ3</accession>
<dbReference type="Gene3D" id="3.40.50.1110">
    <property type="entry name" value="SGNH hydrolase"/>
    <property type="match status" value="1"/>
</dbReference>
<feature type="region of interest" description="Disordered" evidence="14">
    <location>
        <begin position="52"/>
        <end position="118"/>
    </location>
</feature>
<dbReference type="InterPro" id="IPR023267">
    <property type="entry name" value="RCMT"/>
</dbReference>
<evidence type="ECO:0000256" key="4">
    <source>
        <dbReference type="ARBA" id="ARBA00022603"/>
    </source>
</evidence>
<feature type="binding site" evidence="13">
    <location>
        <position position="346"/>
    </location>
    <ligand>
        <name>S-adenosyl-L-methionine</name>
        <dbReference type="ChEBI" id="CHEBI:59789"/>
    </ligand>
</feature>
<evidence type="ECO:0000313" key="16">
    <source>
        <dbReference type="Proteomes" id="UP000005239"/>
    </source>
</evidence>
<dbReference type="InterPro" id="IPR035547">
    <property type="entry name" value="Phospholipase_B"/>
</dbReference>
<dbReference type="InterPro" id="IPR057657">
    <property type="entry name" value="MAT1_CAK-anch"/>
</dbReference>
<feature type="region of interest" description="Disordered" evidence="14">
    <location>
        <begin position="448"/>
        <end position="531"/>
    </location>
</feature>
<dbReference type="GO" id="GO:0006289">
    <property type="term" value="P:nucleotide-excision repair"/>
    <property type="evidence" value="ECO:0007669"/>
    <property type="project" value="InterPro"/>
</dbReference>
<dbReference type="GO" id="GO:0005675">
    <property type="term" value="C:transcription factor TFIIH holo complex"/>
    <property type="evidence" value="ECO:0007669"/>
    <property type="project" value="InterPro"/>
</dbReference>
<dbReference type="GO" id="GO:0016226">
    <property type="term" value="P:iron-sulfur cluster assembly"/>
    <property type="evidence" value="ECO:0007669"/>
    <property type="project" value="InterPro"/>
</dbReference>
<dbReference type="InterPro" id="IPR001841">
    <property type="entry name" value="Znf_RING"/>
</dbReference>
<evidence type="ECO:0000256" key="14">
    <source>
        <dbReference type="SAM" id="MobiDB-lite"/>
    </source>
</evidence>
<dbReference type="Proteomes" id="UP000005239">
    <property type="component" value="Unassembled WGS sequence"/>
</dbReference>
<dbReference type="GO" id="GO:0003723">
    <property type="term" value="F:RNA binding"/>
    <property type="evidence" value="ECO:0007669"/>
    <property type="project" value="UniProtKB-UniRule"/>
</dbReference>
<dbReference type="GO" id="GO:0070475">
    <property type="term" value="P:rRNA base methylation"/>
    <property type="evidence" value="ECO:0000318"/>
    <property type="project" value="GO_Central"/>
</dbReference>
<dbReference type="InterPro" id="IPR049560">
    <property type="entry name" value="MeTrfase_RsmB-F_NOP2_cat"/>
</dbReference>
<dbReference type="Pfam" id="PF01189">
    <property type="entry name" value="Methyltr_RsmB-F"/>
    <property type="match status" value="1"/>
</dbReference>
<dbReference type="InterPro" id="IPR015877">
    <property type="entry name" value="MAT1_centre"/>
</dbReference>
<dbReference type="PRINTS" id="PR02012">
    <property type="entry name" value="RCMTNOP2"/>
</dbReference>
<feature type="compositionally biased region" description="Acidic residues" evidence="14">
    <location>
        <begin position="64"/>
        <end position="75"/>
    </location>
</feature>
<dbReference type="FunFam" id="3.30.70.1170:FF:000001">
    <property type="entry name" value="Ribosomal RNA methyltransferase Nop2"/>
    <property type="match status" value="1"/>
</dbReference>
<keyword evidence="7" id="KW-0479">Metal-binding</keyword>
<dbReference type="GO" id="GO:0005730">
    <property type="term" value="C:nucleolus"/>
    <property type="evidence" value="ECO:0000318"/>
    <property type="project" value="GO_Central"/>
</dbReference>
<evidence type="ECO:0000256" key="1">
    <source>
        <dbReference type="ARBA" id="ARBA00004604"/>
    </source>
</evidence>
<dbReference type="GO" id="GO:0008270">
    <property type="term" value="F:zinc ion binding"/>
    <property type="evidence" value="ECO:0007669"/>
    <property type="project" value="UniProtKB-KW"/>
</dbReference>
<name>A0A2A6B3S1_PRIPA</name>
<protein>
    <submittedName>
        <fullName evidence="15">Nol-1</fullName>
    </submittedName>
</protein>
<dbReference type="InterPro" id="IPR001087">
    <property type="entry name" value="GDSL"/>
</dbReference>
<organism evidence="15 16">
    <name type="scientific">Pristionchus pacificus</name>
    <name type="common">Parasitic nematode worm</name>
    <dbReference type="NCBI Taxonomy" id="54126"/>
    <lineage>
        <taxon>Eukaryota</taxon>
        <taxon>Metazoa</taxon>
        <taxon>Ecdysozoa</taxon>
        <taxon>Nematoda</taxon>
        <taxon>Chromadorea</taxon>
        <taxon>Rhabditida</taxon>
        <taxon>Rhabditina</taxon>
        <taxon>Diplogasteromorpha</taxon>
        <taxon>Diplogasteroidea</taxon>
        <taxon>Neodiplogasteridae</taxon>
        <taxon>Pristionchus</taxon>
    </lineage>
</organism>
<dbReference type="Pfam" id="PF05347">
    <property type="entry name" value="Complex1_LYR"/>
    <property type="match status" value="1"/>
</dbReference>
<reference evidence="15" key="2">
    <citation type="submission" date="2022-06" db="UniProtKB">
        <authorList>
            <consortium name="EnsemblMetazoa"/>
        </authorList>
    </citation>
    <scope>IDENTIFICATION</scope>
    <source>
        <strain evidence="15">PS312</strain>
    </source>
</reference>
<evidence type="ECO:0000256" key="12">
    <source>
        <dbReference type="PROSITE-ProRule" id="PRU00175"/>
    </source>
</evidence>
<feature type="compositionally biased region" description="Basic residues" evidence="14">
    <location>
        <begin position="508"/>
        <end position="522"/>
    </location>
</feature>
<dbReference type="InterPro" id="IPR001678">
    <property type="entry name" value="MeTrfase_RsmB-F_NOP2_dom"/>
</dbReference>
<gene>
    <name evidence="15" type="primary">WBGene00277881</name>
</gene>
<dbReference type="InterPro" id="IPR017907">
    <property type="entry name" value="Znf_RING_CS"/>
</dbReference>
<evidence type="ECO:0000313" key="15">
    <source>
        <dbReference type="EnsemblMetazoa" id="PPA39512.1"/>
    </source>
</evidence>
<dbReference type="Gene3D" id="3.30.70.1170">
    <property type="entry name" value="Sun protein, domain 3"/>
    <property type="match status" value="1"/>
</dbReference>
<dbReference type="EnsemblMetazoa" id="PPA39512.1">
    <property type="protein sequence ID" value="PPA39512.1"/>
    <property type="gene ID" value="WBGene00277881"/>
</dbReference>
<evidence type="ECO:0000256" key="2">
    <source>
        <dbReference type="ARBA" id="ARBA00007494"/>
    </source>
</evidence>
<dbReference type="InterPro" id="IPR045297">
    <property type="entry name" value="Complex1_LYR_LYRM4"/>
</dbReference>
<feature type="compositionally biased region" description="Basic and acidic residues" evidence="14">
    <location>
        <begin position="452"/>
        <end position="463"/>
    </location>
</feature>
<dbReference type="PRINTS" id="PR02008">
    <property type="entry name" value="RCMTFAMILY"/>
</dbReference>
<feature type="binding site" evidence="13">
    <location>
        <position position="373"/>
    </location>
    <ligand>
        <name>S-adenosyl-L-methionine</name>
        <dbReference type="ChEBI" id="CHEBI:59789"/>
    </ligand>
</feature>
<dbReference type="CDD" id="cd01824">
    <property type="entry name" value="Phospholipase_B_like"/>
    <property type="match status" value="1"/>
</dbReference>
<feature type="region of interest" description="Disordered" evidence="14">
    <location>
        <begin position="1136"/>
        <end position="1155"/>
    </location>
</feature>
<dbReference type="InterPro" id="IPR008011">
    <property type="entry name" value="Complex1_LYR_dom"/>
</dbReference>
<evidence type="ECO:0000256" key="9">
    <source>
        <dbReference type="ARBA" id="ARBA00022833"/>
    </source>
</evidence>
<dbReference type="PROSITE" id="PS51686">
    <property type="entry name" value="SAM_MT_RSMB_NOP"/>
    <property type="match status" value="1"/>
</dbReference>
<keyword evidence="5 13" id="KW-0808">Transferase</keyword>
<evidence type="ECO:0000256" key="7">
    <source>
        <dbReference type="ARBA" id="ARBA00022723"/>
    </source>
</evidence>
<dbReference type="SUPFAM" id="SSF52266">
    <property type="entry name" value="SGNH hydrolase"/>
    <property type="match status" value="1"/>
</dbReference>
<dbReference type="InterPro" id="IPR036514">
    <property type="entry name" value="SGNH_hydro_sf"/>
</dbReference>
<dbReference type="InterPro" id="IPR029063">
    <property type="entry name" value="SAM-dependent_MTases_sf"/>
</dbReference>
<dbReference type="Pfam" id="PF06391">
    <property type="entry name" value="MAT1"/>
    <property type="match status" value="1"/>
</dbReference>
<dbReference type="Gene3D" id="3.40.50.150">
    <property type="entry name" value="Vaccinia Virus protein VP39"/>
    <property type="match status" value="2"/>
</dbReference>
<dbReference type="GO" id="GO:0009383">
    <property type="term" value="F:rRNA (cytosine-C5-)-methyltransferase activity"/>
    <property type="evidence" value="ECO:0000318"/>
    <property type="project" value="GO_Central"/>
</dbReference>
<evidence type="ECO:0000256" key="8">
    <source>
        <dbReference type="ARBA" id="ARBA00022771"/>
    </source>
</evidence>
<feature type="compositionally biased region" description="Basic residues" evidence="14">
    <location>
        <begin position="570"/>
        <end position="579"/>
    </location>
</feature>
<evidence type="ECO:0000256" key="13">
    <source>
        <dbReference type="PROSITE-ProRule" id="PRU01023"/>
    </source>
</evidence>
<dbReference type="InterPro" id="IPR054728">
    <property type="entry name" value="RsmB-like_ferredoxin"/>
</dbReference>
<keyword evidence="11" id="KW-0539">Nucleus</keyword>
<dbReference type="PANTHER" id="PTHR22807:SF30">
    <property type="entry name" value="28S RRNA (CYTOSINE(4447)-C(5))-METHYLTRANSFERASE-RELATED"/>
    <property type="match status" value="1"/>
</dbReference>
<dbReference type="CDD" id="cd20264">
    <property type="entry name" value="Complex1_LYR_LYRM4"/>
    <property type="match status" value="1"/>
</dbReference>
<evidence type="ECO:0000256" key="6">
    <source>
        <dbReference type="ARBA" id="ARBA00022691"/>
    </source>
</evidence>
<dbReference type="PROSITE" id="PS50089">
    <property type="entry name" value="ZF_RING_2"/>
    <property type="match status" value="1"/>
</dbReference>
<comment type="caution">
    <text evidence="13">Lacks conserved residue(s) required for the propagation of feature annotation.</text>
</comment>
<proteinExistence type="inferred from homology"/>
<dbReference type="InterPro" id="IPR013083">
    <property type="entry name" value="Znf_RING/FYVE/PHD"/>
</dbReference>
<dbReference type="InterPro" id="IPR023273">
    <property type="entry name" value="RCMT_NOP2"/>
</dbReference>